<dbReference type="AlphaFoldDB" id="A0A7W4JQW3"/>
<evidence type="ECO:0000313" key="7">
    <source>
        <dbReference type="EMBL" id="MBB2189279.1"/>
    </source>
</evidence>
<sequence>MLLLICGLVLFLGMHSVHMIAPAWRDRRVASWGLMRWKGVFSLVSLAGLVLIVMGFGMARMQPHMLYGPPAWLRHANALFTLVAFVLVAAAYVPRNHIKARLGHPMLAGVKTWAFGHLLATGMVHDVVLFGPFLLWAALDFGVSRRRDRTAGTVYPAGSARGDATALVIGAVAWTGMALWLHAALIGVPALA</sequence>
<feature type="transmembrane region" description="Helical" evidence="5">
    <location>
        <begin position="113"/>
        <end position="139"/>
    </location>
</feature>
<keyword evidence="8" id="KW-1185">Reference proteome</keyword>
<keyword evidence="4 5" id="KW-0472">Membrane</keyword>
<dbReference type="Proteomes" id="UP000555756">
    <property type="component" value="Unassembled WGS sequence"/>
</dbReference>
<feature type="transmembrane region" description="Helical" evidence="5">
    <location>
        <begin position="71"/>
        <end position="93"/>
    </location>
</feature>
<evidence type="ECO:0000256" key="2">
    <source>
        <dbReference type="ARBA" id="ARBA00022692"/>
    </source>
</evidence>
<dbReference type="InterPro" id="IPR009915">
    <property type="entry name" value="NnrU_dom"/>
</dbReference>
<gene>
    <name evidence="7" type="ORF">HLH34_04785</name>
</gene>
<accession>A0A7W4JQW3</accession>
<reference evidence="7 8" key="1">
    <citation type="submission" date="2020-04" db="EMBL/GenBank/DDBJ databases">
        <title>Description of novel Gluconacetobacter.</title>
        <authorList>
            <person name="Sombolestani A."/>
        </authorList>
    </citation>
    <scope>NUCLEOTIDE SEQUENCE [LARGE SCALE GENOMIC DNA]</scope>
    <source>
        <strain evidence="7 8">LMG 21311</strain>
    </source>
</reference>
<feature type="transmembrane region" description="Helical" evidence="5">
    <location>
        <begin position="41"/>
        <end position="59"/>
    </location>
</feature>
<dbReference type="RefSeq" id="WP_183118460.1">
    <property type="nucleotide sequence ID" value="NZ_JABEQF010000003.1"/>
</dbReference>
<dbReference type="GO" id="GO:0016020">
    <property type="term" value="C:membrane"/>
    <property type="evidence" value="ECO:0007669"/>
    <property type="project" value="UniProtKB-SubCell"/>
</dbReference>
<keyword evidence="2 5" id="KW-0812">Transmembrane</keyword>
<organism evidence="7 8">
    <name type="scientific">Gluconacetobacter azotocaptans</name>
    <dbReference type="NCBI Taxonomy" id="142834"/>
    <lineage>
        <taxon>Bacteria</taxon>
        <taxon>Pseudomonadati</taxon>
        <taxon>Pseudomonadota</taxon>
        <taxon>Alphaproteobacteria</taxon>
        <taxon>Acetobacterales</taxon>
        <taxon>Acetobacteraceae</taxon>
        <taxon>Gluconacetobacter</taxon>
    </lineage>
</organism>
<protein>
    <submittedName>
        <fullName evidence="7">NnrU family protein</fullName>
    </submittedName>
</protein>
<evidence type="ECO:0000313" key="8">
    <source>
        <dbReference type="Proteomes" id="UP000555756"/>
    </source>
</evidence>
<dbReference type="EMBL" id="JABEQF010000003">
    <property type="protein sequence ID" value="MBB2189279.1"/>
    <property type="molecule type" value="Genomic_DNA"/>
</dbReference>
<evidence type="ECO:0000256" key="1">
    <source>
        <dbReference type="ARBA" id="ARBA00004141"/>
    </source>
</evidence>
<name>A0A7W4JQW3_9PROT</name>
<dbReference type="Pfam" id="PF07298">
    <property type="entry name" value="NnrU"/>
    <property type="match status" value="1"/>
</dbReference>
<feature type="transmembrane region" description="Helical" evidence="5">
    <location>
        <begin position="166"/>
        <end position="191"/>
    </location>
</feature>
<comment type="subcellular location">
    <subcellularLocation>
        <location evidence="1">Membrane</location>
        <topology evidence="1">Multi-pass membrane protein</topology>
    </subcellularLocation>
</comment>
<proteinExistence type="predicted"/>
<evidence type="ECO:0000259" key="6">
    <source>
        <dbReference type="Pfam" id="PF07298"/>
    </source>
</evidence>
<evidence type="ECO:0000256" key="3">
    <source>
        <dbReference type="ARBA" id="ARBA00022989"/>
    </source>
</evidence>
<feature type="domain" description="NnrU" evidence="6">
    <location>
        <begin position="3"/>
        <end position="189"/>
    </location>
</feature>
<evidence type="ECO:0000256" key="4">
    <source>
        <dbReference type="ARBA" id="ARBA00023136"/>
    </source>
</evidence>
<comment type="caution">
    <text evidence="7">The sequence shown here is derived from an EMBL/GenBank/DDBJ whole genome shotgun (WGS) entry which is preliminary data.</text>
</comment>
<evidence type="ECO:0000256" key="5">
    <source>
        <dbReference type="SAM" id="Phobius"/>
    </source>
</evidence>
<keyword evidence="3 5" id="KW-1133">Transmembrane helix</keyword>